<dbReference type="PANTHER" id="PTHR24198:SF165">
    <property type="entry name" value="ANKYRIN REPEAT-CONTAINING PROTEIN-RELATED"/>
    <property type="match status" value="1"/>
</dbReference>
<evidence type="ECO:0000313" key="4">
    <source>
        <dbReference type="Proteomes" id="UP000823674"/>
    </source>
</evidence>
<evidence type="ECO:0000313" key="3">
    <source>
        <dbReference type="EMBL" id="KAG5411648.1"/>
    </source>
</evidence>
<organism evidence="3 4">
    <name type="scientific">Brassica rapa subsp. trilocularis</name>
    <dbReference type="NCBI Taxonomy" id="1813537"/>
    <lineage>
        <taxon>Eukaryota</taxon>
        <taxon>Viridiplantae</taxon>
        <taxon>Streptophyta</taxon>
        <taxon>Embryophyta</taxon>
        <taxon>Tracheophyta</taxon>
        <taxon>Spermatophyta</taxon>
        <taxon>Magnoliopsida</taxon>
        <taxon>eudicotyledons</taxon>
        <taxon>Gunneridae</taxon>
        <taxon>Pentapetalae</taxon>
        <taxon>rosids</taxon>
        <taxon>malvids</taxon>
        <taxon>Brassicales</taxon>
        <taxon>Brassicaceae</taxon>
        <taxon>Brassiceae</taxon>
        <taxon>Brassica</taxon>
    </lineage>
</organism>
<reference evidence="3 4" key="1">
    <citation type="submission" date="2021-03" db="EMBL/GenBank/DDBJ databases">
        <authorList>
            <person name="King G.J."/>
            <person name="Bancroft I."/>
            <person name="Baten A."/>
            <person name="Bloomfield J."/>
            <person name="Borpatragohain P."/>
            <person name="He Z."/>
            <person name="Irish N."/>
            <person name="Irwin J."/>
            <person name="Liu K."/>
            <person name="Mauleon R.P."/>
            <person name="Moore J."/>
            <person name="Morris R."/>
            <person name="Ostergaard L."/>
            <person name="Wang B."/>
            <person name="Wells R."/>
        </authorList>
    </citation>
    <scope>NUCLEOTIDE SEQUENCE [LARGE SCALE GENOMIC DNA]</scope>
    <source>
        <strain evidence="3">R-o-18</strain>
        <tissue evidence="3">Leaf</tissue>
    </source>
</reference>
<dbReference type="Gene3D" id="1.25.40.20">
    <property type="entry name" value="Ankyrin repeat-containing domain"/>
    <property type="match status" value="1"/>
</dbReference>
<dbReference type="Proteomes" id="UP000823674">
    <property type="component" value="Chromosome A02"/>
</dbReference>
<dbReference type="EMBL" id="JADBGQ010000002">
    <property type="protein sequence ID" value="KAG5411648.1"/>
    <property type="molecule type" value="Genomic_DNA"/>
</dbReference>
<dbReference type="SUPFAM" id="SSF48403">
    <property type="entry name" value="Ankyrin repeat"/>
    <property type="match status" value="1"/>
</dbReference>
<keyword evidence="2" id="KW-0040">ANK repeat</keyword>
<gene>
    <name evidence="3" type="primary">A02p048010.1_BraROA</name>
    <name evidence="3" type="ORF">IGI04_007967</name>
</gene>
<evidence type="ECO:0000256" key="1">
    <source>
        <dbReference type="ARBA" id="ARBA00022737"/>
    </source>
</evidence>
<name>A0ABQ7NL90_BRACM</name>
<proteinExistence type="predicted"/>
<sequence>MTHNKIYNQLTEENWRIVTICYKIGALIDVSNKKGQSPLMHDVKSYKTKVVKMLVSADDSMINNMDKAGWTVLHFAASNRCLEITKIFKTYDTTLEITDKAGYTPFTLKQG</sequence>
<dbReference type="InterPro" id="IPR036770">
    <property type="entry name" value="Ankyrin_rpt-contain_sf"/>
</dbReference>
<evidence type="ECO:0000256" key="2">
    <source>
        <dbReference type="ARBA" id="ARBA00023043"/>
    </source>
</evidence>
<comment type="caution">
    <text evidence="3">The sequence shown here is derived from an EMBL/GenBank/DDBJ whole genome shotgun (WGS) entry which is preliminary data.</text>
</comment>
<dbReference type="InterPro" id="IPR002110">
    <property type="entry name" value="Ankyrin_rpt"/>
</dbReference>
<dbReference type="Pfam" id="PF12796">
    <property type="entry name" value="Ank_2"/>
    <property type="match status" value="1"/>
</dbReference>
<protein>
    <submittedName>
        <fullName evidence="3">Uncharacterized protein</fullName>
    </submittedName>
</protein>
<keyword evidence="1" id="KW-0677">Repeat</keyword>
<keyword evidence="4" id="KW-1185">Reference proteome</keyword>
<accession>A0ABQ7NL90</accession>
<dbReference type="PANTHER" id="PTHR24198">
    <property type="entry name" value="ANKYRIN REPEAT AND PROTEIN KINASE DOMAIN-CONTAINING PROTEIN"/>
    <property type="match status" value="1"/>
</dbReference>